<evidence type="ECO:0008006" key="7">
    <source>
        <dbReference type="Google" id="ProtNLM"/>
    </source>
</evidence>
<comment type="similarity">
    <text evidence="1 4">Belongs to the glycosyl hydrolase 1 family.</text>
</comment>
<evidence type="ECO:0000256" key="1">
    <source>
        <dbReference type="ARBA" id="ARBA00010838"/>
    </source>
</evidence>
<organism evidence="5 6">
    <name type="scientific">Tetracentron sinense</name>
    <name type="common">Spur-leaf</name>
    <dbReference type="NCBI Taxonomy" id="13715"/>
    <lineage>
        <taxon>Eukaryota</taxon>
        <taxon>Viridiplantae</taxon>
        <taxon>Streptophyta</taxon>
        <taxon>Embryophyta</taxon>
        <taxon>Tracheophyta</taxon>
        <taxon>Spermatophyta</taxon>
        <taxon>Magnoliopsida</taxon>
        <taxon>Trochodendrales</taxon>
        <taxon>Trochodendraceae</taxon>
        <taxon>Tetracentron</taxon>
    </lineage>
</organism>
<dbReference type="GO" id="GO:0008422">
    <property type="term" value="F:beta-glucosidase activity"/>
    <property type="evidence" value="ECO:0007669"/>
    <property type="project" value="TreeGrafter"/>
</dbReference>
<dbReference type="AlphaFoldDB" id="A0A834YKK0"/>
<evidence type="ECO:0000313" key="6">
    <source>
        <dbReference type="Proteomes" id="UP000655225"/>
    </source>
</evidence>
<keyword evidence="2" id="KW-0378">Hydrolase</keyword>
<proteinExistence type="inferred from homology"/>
<gene>
    <name evidence="5" type="ORF">HHK36_025136</name>
</gene>
<dbReference type="InterPro" id="IPR001360">
    <property type="entry name" value="Glyco_hydro_1"/>
</dbReference>
<dbReference type="Gene3D" id="3.20.20.80">
    <property type="entry name" value="Glycosidases"/>
    <property type="match status" value="2"/>
</dbReference>
<dbReference type="OMA" id="DGMEPES"/>
<dbReference type="SUPFAM" id="SSF51445">
    <property type="entry name" value="(Trans)glycosidases"/>
    <property type="match status" value="1"/>
</dbReference>
<evidence type="ECO:0000256" key="3">
    <source>
        <dbReference type="ARBA" id="ARBA00023295"/>
    </source>
</evidence>
<accession>A0A834YKK0</accession>
<sequence length="142" mass="16137">MLIRHLEPLTTGNCPFSMSSIVRDRLPTFTAEQKEMVKGSYDFIGINYYSSTYIKDLPISATDFVVVKYCLSRTIPLLILCSLLSEGVNVHGYFYWSLLDGMEPESGYTIAMGLHYTDYVHQCNRYPKASAKWFKDFMAGSG</sequence>
<dbReference type="Proteomes" id="UP000655225">
    <property type="component" value="Unassembled WGS sequence"/>
</dbReference>
<dbReference type="GO" id="GO:0005975">
    <property type="term" value="P:carbohydrate metabolic process"/>
    <property type="evidence" value="ECO:0007669"/>
    <property type="project" value="InterPro"/>
</dbReference>
<name>A0A834YKK0_TETSI</name>
<evidence type="ECO:0000256" key="2">
    <source>
        <dbReference type="ARBA" id="ARBA00022801"/>
    </source>
</evidence>
<reference evidence="5 6" key="1">
    <citation type="submission" date="2020-04" db="EMBL/GenBank/DDBJ databases">
        <title>Plant Genome Project.</title>
        <authorList>
            <person name="Zhang R.-G."/>
        </authorList>
    </citation>
    <scope>NUCLEOTIDE SEQUENCE [LARGE SCALE GENOMIC DNA]</scope>
    <source>
        <strain evidence="5">YNK0</strain>
        <tissue evidence="5">Leaf</tissue>
    </source>
</reference>
<dbReference type="InterPro" id="IPR017853">
    <property type="entry name" value="GH"/>
</dbReference>
<comment type="caution">
    <text evidence="5">The sequence shown here is derived from an EMBL/GenBank/DDBJ whole genome shotgun (WGS) entry which is preliminary data.</text>
</comment>
<evidence type="ECO:0000313" key="5">
    <source>
        <dbReference type="EMBL" id="KAF8390609.1"/>
    </source>
</evidence>
<protein>
    <recommendedName>
        <fullName evidence="7">Beta-glucosidase</fullName>
    </recommendedName>
</protein>
<evidence type="ECO:0000256" key="4">
    <source>
        <dbReference type="RuleBase" id="RU003690"/>
    </source>
</evidence>
<dbReference type="EMBL" id="JABCRI010000018">
    <property type="protein sequence ID" value="KAF8390609.1"/>
    <property type="molecule type" value="Genomic_DNA"/>
</dbReference>
<dbReference type="Pfam" id="PF00232">
    <property type="entry name" value="Glyco_hydro_1"/>
    <property type="match status" value="2"/>
</dbReference>
<dbReference type="PANTHER" id="PTHR10353:SF137">
    <property type="entry name" value="MYROSINASE 3-RELATED"/>
    <property type="match status" value="1"/>
</dbReference>
<dbReference type="PRINTS" id="PR00131">
    <property type="entry name" value="GLHYDRLASE1"/>
</dbReference>
<keyword evidence="3" id="KW-0326">Glycosidase</keyword>
<dbReference type="PANTHER" id="PTHR10353">
    <property type="entry name" value="GLYCOSYL HYDROLASE"/>
    <property type="match status" value="1"/>
</dbReference>
<keyword evidence="6" id="KW-1185">Reference proteome</keyword>
<dbReference type="OrthoDB" id="65569at2759"/>